<comment type="function">
    <text evidence="3">Involved in transvection phenomena (= synapsis-dependent gene expression), where the synaptic pairing of chromosomes carrying genes with which zeste interacts influences the expression of these genes. Zeste binds to DNA and stimulates transcription from a nearby promoter.</text>
</comment>
<dbReference type="EMBL" id="CAJEWN010000036">
    <property type="protein sequence ID" value="CAD2145987.1"/>
    <property type="molecule type" value="Genomic_DNA"/>
</dbReference>
<evidence type="ECO:0000313" key="6">
    <source>
        <dbReference type="EMBL" id="CAD2145987.1"/>
    </source>
</evidence>
<proteinExistence type="predicted"/>
<protein>
    <recommendedName>
        <fullName evidence="2">Regulatory protein zeste</fullName>
    </recommendedName>
</protein>
<dbReference type="Pfam" id="PF13873">
    <property type="entry name" value="Myb_DNA-bind_5"/>
    <property type="match status" value="1"/>
</dbReference>
<evidence type="ECO:0000256" key="3">
    <source>
        <dbReference type="ARBA" id="ARBA00025466"/>
    </source>
</evidence>
<reference evidence="6 7" key="1">
    <citation type="submission" date="2020-08" db="EMBL/GenBank/DDBJ databases">
        <authorList>
            <person name="Koutsovoulos G."/>
            <person name="Danchin GJ E."/>
        </authorList>
    </citation>
    <scope>NUCLEOTIDE SEQUENCE [LARGE SCALE GENOMIC DNA]</scope>
</reference>
<comment type="caution">
    <text evidence="6">The sequence shown here is derived from an EMBL/GenBank/DDBJ whole genome shotgun (WGS) entry which is preliminary data.</text>
</comment>
<feature type="region of interest" description="Disordered" evidence="4">
    <location>
        <begin position="236"/>
        <end position="256"/>
    </location>
</feature>
<evidence type="ECO:0000313" key="7">
    <source>
        <dbReference type="Proteomes" id="UP000580250"/>
    </source>
</evidence>
<dbReference type="InterPro" id="IPR028002">
    <property type="entry name" value="Myb_DNA-bind_5"/>
</dbReference>
<dbReference type="AlphaFoldDB" id="A0A6V7U6T5"/>
<sequence>MFILKILQKMSLFTTEMTKSLAEKIDAYHDELFPSSRTSKFARRSQDAWKNITEEMNAEFGSSLSAEQVKEKHHNLKRKIKAEFAQQKSHKRATGGGEVRPEKMQTDDVFEIYSSRFGQTAAFSGIAGARSTSLTESSSGPSSQLSIYDEEPDKAEVDTPLATKPARKIPRFDSPIAGSSITDLQRQVLEAQLSNQNKISSSLDKFNKFIDKATPILDKINKYYGTQLTTFEGIEPLKPSSQEMPEEWVGKEFETI</sequence>
<evidence type="ECO:0000256" key="4">
    <source>
        <dbReference type="SAM" id="MobiDB-lite"/>
    </source>
</evidence>
<gene>
    <name evidence="6" type="ORF">MENT_LOCUS8468</name>
</gene>
<name>A0A6V7U6T5_MELEN</name>
<evidence type="ECO:0000259" key="5">
    <source>
        <dbReference type="Pfam" id="PF13873"/>
    </source>
</evidence>
<organism evidence="6 7">
    <name type="scientific">Meloidogyne enterolobii</name>
    <name type="common">Root-knot nematode worm</name>
    <name type="synonym">Meloidogyne mayaguensis</name>
    <dbReference type="NCBI Taxonomy" id="390850"/>
    <lineage>
        <taxon>Eukaryota</taxon>
        <taxon>Metazoa</taxon>
        <taxon>Ecdysozoa</taxon>
        <taxon>Nematoda</taxon>
        <taxon>Chromadorea</taxon>
        <taxon>Rhabditida</taxon>
        <taxon>Tylenchina</taxon>
        <taxon>Tylenchomorpha</taxon>
        <taxon>Tylenchoidea</taxon>
        <taxon>Meloidogynidae</taxon>
        <taxon>Meloidogyninae</taxon>
        <taxon>Meloidogyne</taxon>
    </lineage>
</organism>
<evidence type="ECO:0000256" key="1">
    <source>
        <dbReference type="ARBA" id="ARBA00011764"/>
    </source>
</evidence>
<feature type="compositionally biased region" description="Low complexity" evidence="4">
    <location>
        <begin position="131"/>
        <end position="146"/>
    </location>
</feature>
<comment type="subunit">
    <text evidence="1">Self-associates forming complexes of several hundred monomers.</text>
</comment>
<dbReference type="Proteomes" id="UP000580250">
    <property type="component" value="Unassembled WGS sequence"/>
</dbReference>
<evidence type="ECO:0000256" key="2">
    <source>
        <dbReference type="ARBA" id="ARBA00016807"/>
    </source>
</evidence>
<accession>A0A6V7U6T5</accession>
<feature type="domain" description="Myb/SANT-like DNA-binding" evidence="5">
    <location>
        <begin position="11"/>
        <end position="86"/>
    </location>
</feature>
<feature type="region of interest" description="Disordered" evidence="4">
    <location>
        <begin position="130"/>
        <end position="154"/>
    </location>
</feature>